<protein>
    <recommendedName>
        <fullName evidence="4">Carboxypeptidase regulatory-like domain-containing protein</fullName>
    </recommendedName>
</protein>
<dbReference type="STRING" id="588581.Cpap_0860"/>
<comment type="caution">
    <text evidence="2">The sequence shown here is derived from an EMBL/GenBank/DDBJ whole genome shotgun (WGS) entry which is preliminary data.</text>
</comment>
<reference evidence="2" key="2">
    <citation type="submission" date="2011-01" db="EMBL/GenBank/DDBJ databases">
        <title>The Non-contiguous Finished genome of Clostridium papyrosolvens.</title>
        <authorList>
            <person name="Lucas S."/>
            <person name="Copeland A."/>
            <person name="Lapidus A."/>
            <person name="Cheng J.-F."/>
            <person name="Goodwin L."/>
            <person name="Pitluck S."/>
            <person name="Misra M."/>
            <person name="Chertkov O."/>
            <person name="Detter J.C."/>
            <person name="Han C."/>
            <person name="Tapia R."/>
            <person name="Land M."/>
            <person name="Hauser L."/>
            <person name="Kyrpides N."/>
            <person name="Ivanova N."/>
            <person name="Pagani I."/>
            <person name="Mouttaki H."/>
            <person name="He Z."/>
            <person name="Zhou J."/>
            <person name="Hemme C.L."/>
            <person name="Woyke T."/>
        </authorList>
    </citation>
    <scope>NUCLEOTIDE SEQUENCE [LARGE SCALE GENOMIC DNA]</scope>
    <source>
        <strain evidence="2">DSM 2782</strain>
    </source>
</reference>
<proteinExistence type="predicted"/>
<dbReference type="AlphaFoldDB" id="F1TH08"/>
<name>F1TH08_9FIRM</name>
<organism evidence="2 3">
    <name type="scientific">Ruminiclostridium papyrosolvens DSM 2782</name>
    <dbReference type="NCBI Taxonomy" id="588581"/>
    <lineage>
        <taxon>Bacteria</taxon>
        <taxon>Bacillati</taxon>
        <taxon>Bacillota</taxon>
        <taxon>Clostridia</taxon>
        <taxon>Eubacteriales</taxon>
        <taxon>Oscillospiraceae</taxon>
        <taxon>Ruminiclostridium</taxon>
    </lineage>
</organism>
<keyword evidence="1" id="KW-0732">Signal</keyword>
<evidence type="ECO:0008006" key="4">
    <source>
        <dbReference type="Google" id="ProtNLM"/>
    </source>
</evidence>
<reference evidence="2" key="1">
    <citation type="submission" date="2009-07" db="EMBL/GenBank/DDBJ databases">
        <authorList>
            <consortium name="US DOE Joint Genome Institute (JGI-PGF)"/>
            <person name="Lucas S."/>
            <person name="Copeland A."/>
            <person name="Lapidus A."/>
            <person name="Glavina del Rio T."/>
            <person name="Tice H."/>
            <person name="Bruce D."/>
            <person name="Goodwin L."/>
            <person name="Pitluck S."/>
            <person name="Larimer F."/>
            <person name="Land M.L."/>
            <person name="Mouttaki H."/>
            <person name="He Z."/>
            <person name="Zhou J."/>
            <person name="Hemme C.L."/>
        </authorList>
    </citation>
    <scope>NUCLEOTIDE SEQUENCE</scope>
    <source>
        <strain evidence="2">DSM 2782</strain>
    </source>
</reference>
<dbReference type="eggNOG" id="ENOG5033ECZ">
    <property type="taxonomic scope" value="Bacteria"/>
</dbReference>
<accession>F1TH08</accession>
<feature type="signal peptide" evidence="1">
    <location>
        <begin position="1"/>
        <end position="20"/>
    </location>
</feature>
<dbReference type="RefSeq" id="WP_004621598.1">
    <property type="nucleotide sequence ID" value="NZ_ACXX02000015.1"/>
</dbReference>
<feature type="chain" id="PRO_5039288479" description="Carboxypeptidase regulatory-like domain-containing protein" evidence="1">
    <location>
        <begin position="21"/>
        <end position="166"/>
    </location>
</feature>
<dbReference type="OrthoDB" id="2086159at2"/>
<sequence length="166" mass="18185">MKKFAMIFVVLITISVCSFNSIGQECVFKSDVRFITVNEQGAPVADSKVVIIGSDGEILTTTTTDKNGESKVNIETNTDPKYSENSKNGIAPRGTVTLISFKDGYRQTVVFEVGISDLDGLHYIVMKPIIKGARNEAVTQLAQNHHLETASLVDKYAKLVNEKVND</sequence>
<gene>
    <name evidence="2" type="ORF">Cpap_0860</name>
</gene>
<evidence type="ECO:0000313" key="2">
    <source>
        <dbReference type="EMBL" id="EGD46248.1"/>
    </source>
</evidence>
<evidence type="ECO:0000313" key="3">
    <source>
        <dbReference type="Proteomes" id="UP000003860"/>
    </source>
</evidence>
<keyword evidence="3" id="KW-1185">Reference proteome</keyword>
<dbReference type="EMBL" id="ACXX02000015">
    <property type="protein sequence ID" value="EGD46248.1"/>
    <property type="molecule type" value="Genomic_DNA"/>
</dbReference>
<evidence type="ECO:0000256" key="1">
    <source>
        <dbReference type="SAM" id="SignalP"/>
    </source>
</evidence>
<dbReference type="Proteomes" id="UP000003860">
    <property type="component" value="Unassembled WGS sequence"/>
</dbReference>